<proteinExistence type="predicted"/>
<evidence type="ECO:0000313" key="3">
    <source>
        <dbReference type="Proteomes" id="UP000030748"/>
    </source>
</evidence>
<sequence>MKTTNNQEHKNPLERRAPNPNPFTKIRETADDSCNKPNGANAVSRPVKSGLGGLREDGIVGIKEPVGGSAGSPRVEGKRGAISGESS</sequence>
<feature type="compositionally biased region" description="Basic and acidic residues" evidence="1">
    <location>
        <begin position="7"/>
        <end position="17"/>
    </location>
</feature>
<evidence type="ECO:0000313" key="2">
    <source>
        <dbReference type="EMBL" id="EYU45587.1"/>
    </source>
</evidence>
<dbReference type="Proteomes" id="UP000030748">
    <property type="component" value="Unassembled WGS sequence"/>
</dbReference>
<protein>
    <submittedName>
        <fullName evidence="2">Uncharacterized protein</fullName>
    </submittedName>
</protein>
<feature type="compositionally biased region" description="Basic and acidic residues" evidence="1">
    <location>
        <begin position="25"/>
        <end position="34"/>
    </location>
</feature>
<dbReference type="EMBL" id="KI630180">
    <property type="protein sequence ID" value="EYU45587.1"/>
    <property type="molecule type" value="Genomic_DNA"/>
</dbReference>
<feature type="region of interest" description="Disordered" evidence="1">
    <location>
        <begin position="1"/>
        <end position="87"/>
    </location>
</feature>
<gene>
    <name evidence="2" type="ORF">MIMGU_mgv1a017243mg</name>
</gene>
<keyword evidence="3" id="KW-1185">Reference proteome</keyword>
<organism evidence="2 3">
    <name type="scientific">Erythranthe guttata</name>
    <name type="common">Yellow monkey flower</name>
    <name type="synonym">Mimulus guttatus</name>
    <dbReference type="NCBI Taxonomy" id="4155"/>
    <lineage>
        <taxon>Eukaryota</taxon>
        <taxon>Viridiplantae</taxon>
        <taxon>Streptophyta</taxon>
        <taxon>Embryophyta</taxon>
        <taxon>Tracheophyta</taxon>
        <taxon>Spermatophyta</taxon>
        <taxon>Magnoliopsida</taxon>
        <taxon>eudicotyledons</taxon>
        <taxon>Gunneridae</taxon>
        <taxon>Pentapetalae</taxon>
        <taxon>asterids</taxon>
        <taxon>lamiids</taxon>
        <taxon>Lamiales</taxon>
        <taxon>Phrymaceae</taxon>
        <taxon>Erythranthe</taxon>
    </lineage>
</organism>
<dbReference type="AlphaFoldDB" id="A0A022RYJ3"/>
<reference evidence="2 3" key="1">
    <citation type="journal article" date="2013" name="Proc. Natl. Acad. Sci. U.S.A.">
        <title>Fine-scale variation in meiotic recombination in Mimulus inferred from population shotgun sequencing.</title>
        <authorList>
            <person name="Hellsten U."/>
            <person name="Wright K.M."/>
            <person name="Jenkins J."/>
            <person name="Shu S."/>
            <person name="Yuan Y."/>
            <person name="Wessler S.R."/>
            <person name="Schmutz J."/>
            <person name="Willis J.H."/>
            <person name="Rokhsar D.S."/>
        </authorList>
    </citation>
    <scope>NUCLEOTIDE SEQUENCE [LARGE SCALE GENOMIC DNA]</scope>
    <source>
        <strain evidence="3">cv. DUN x IM62</strain>
    </source>
</reference>
<evidence type="ECO:0000256" key="1">
    <source>
        <dbReference type="SAM" id="MobiDB-lite"/>
    </source>
</evidence>
<name>A0A022RYJ3_ERYGU</name>
<accession>A0A022RYJ3</accession>